<dbReference type="EMBL" id="MCGO01000016">
    <property type="protein sequence ID" value="ORY46419.1"/>
    <property type="molecule type" value="Genomic_DNA"/>
</dbReference>
<keyword evidence="1" id="KW-0472">Membrane</keyword>
<evidence type="ECO:0000313" key="2">
    <source>
        <dbReference type="EMBL" id="ORY46419.1"/>
    </source>
</evidence>
<sequence length="173" mass="18532">MVQSSSTSWLPAPADIQVPAAPFPLPGDGLYPTAIHFGPAAPMPPGWPNIPWPPGSELKLSNQTASVTGIDSNCQKDCFSYASTSSVVPLGVSLGAVLLILMGITVVSVSRRGLFKTKKNQIPKEYTNGEYARWLLERTGKQLEDQREVGEEFDGVVDNVGLPSSSKQGSLKY</sequence>
<gene>
    <name evidence="2" type="ORF">BCR33DRAFT_764776</name>
</gene>
<dbReference type="AlphaFoldDB" id="A0A1Y2CHB4"/>
<organism evidence="2 3">
    <name type="scientific">Rhizoclosmatium globosum</name>
    <dbReference type="NCBI Taxonomy" id="329046"/>
    <lineage>
        <taxon>Eukaryota</taxon>
        <taxon>Fungi</taxon>
        <taxon>Fungi incertae sedis</taxon>
        <taxon>Chytridiomycota</taxon>
        <taxon>Chytridiomycota incertae sedis</taxon>
        <taxon>Chytridiomycetes</taxon>
        <taxon>Chytridiales</taxon>
        <taxon>Chytriomycetaceae</taxon>
        <taxon>Rhizoclosmatium</taxon>
    </lineage>
</organism>
<proteinExistence type="predicted"/>
<protein>
    <submittedName>
        <fullName evidence="2">Uncharacterized protein</fullName>
    </submittedName>
</protein>
<feature type="transmembrane region" description="Helical" evidence="1">
    <location>
        <begin position="87"/>
        <end position="109"/>
    </location>
</feature>
<dbReference type="Proteomes" id="UP000193642">
    <property type="component" value="Unassembled WGS sequence"/>
</dbReference>
<comment type="caution">
    <text evidence="2">The sequence shown here is derived from an EMBL/GenBank/DDBJ whole genome shotgun (WGS) entry which is preliminary data.</text>
</comment>
<reference evidence="2 3" key="1">
    <citation type="submission" date="2016-07" db="EMBL/GenBank/DDBJ databases">
        <title>Pervasive Adenine N6-methylation of Active Genes in Fungi.</title>
        <authorList>
            <consortium name="DOE Joint Genome Institute"/>
            <person name="Mondo S.J."/>
            <person name="Dannebaum R.O."/>
            <person name="Kuo R.C."/>
            <person name="Labutti K."/>
            <person name="Haridas S."/>
            <person name="Kuo A."/>
            <person name="Salamov A."/>
            <person name="Ahrendt S.R."/>
            <person name="Lipzen A."/>
            <person name="Sullivan W."/>
            <person name="Andreopoulos W.B."/>
            <person name="Clum A."/>
            <person name="Lindquist E."/>
            <person name="Daum C."/>
            <person name="Ramamoorthy G.K."/>
            <person name="Gryganskyi A."/>
            <person name="Culley D."/>
            <person name="Magnuson J.K."/>
            <person name="James T.Y."/>
            <person name="O'Malley M.A."/>
            <person name="Stajich J.E."/>
            <person name="Spatafora J.W."/>
            <person name="Visel A."/>
            <person name="Grigoriev I.V."/>
        </authorList>
    </citation>
    <scope>NUCLEOTIDE SEQUENCE [LARGE SCALE GENOMIC DNA]</scope>
    <source>
        <strain evidence="2 3">JEL800</strain>
    </source>
</reference>
<name>A0A1Y2CHB4_9FUNG</name>
<evidence type="ECO:0000256" key="1">
    <source>
        <dbReference type="SAM" id="Phobius"/>
    </source>
</evidence>
<evidence type="ECO:0000313" key="3">
    <source>
        <dbReference type="Proteomes" id="UP000193642"/>
    </source>
</evidence>
<keyword evidence="1" id="KW-1133">Transmembrane helix</keyword>
<keyword evidence="1" id="KW-0812">Transmembrane</keyword>
<accession>A0A1Y2CHB4</accession>
<keyword evidence="3" id="KW-1185">Reference proteome</keyword>